<evidence type="ECO:0000256" key="1">
    <source>
        <dbReference type="SAM" id="Phobius"/>
    </source>
</evidence>
<dbReference type="AlphaFoldDB" id="A0AAU7DIF9"/>
<feature type="transmembrane region" description="Helical" evidence="1">
    <location>
        <begin position="82"/>
        <end position="104"/>
    </location>
</feature>
<reference evidence="2" key="1">
    <citation type="submission" date="2023-03" db="EMBL/GenBank/DDBJ databases">
        <title>Edaphobacter sp.</title>
        <authorList>
            <person name="Huber K.J."/>
            <person name="Papendorf J."/>
            <person name="Pilke C."/>
            <person name="Bunk B."/>
            <person name="Sproeer C."/>
            <person name="Pester M."/>
        </authorList>
    </citation>
    <scope>NUCLEOTIDE SEQUENCE</scope>
    <source>
        <strain evidence="2">DSM 110680</strain>
    </source>
</reference>
<protein>
    <submittedName>
        <fullName evidence="2">Uncharacterized protein</fullName>
    </submittedName>
</protein>
<organism evidence="2">
    <name type="scientific">Telmatobacter sp. DSM 110680</name>
    <dbReference type="NCBI Taxonomy" id="3036704"/>
    <lineage>
        <taxon>Bacteria</taxon>
        <taxon>Pseudomonadati</taxon>
        <taxon>Acidobacteriota</taxon>
        <taxon>Terriglobia</taxon>
        <taxon>Terriglobales</taxon>
        <taxon>Acidobacteriaceae</taxon>
        <taxon>Telmatobacter</taxon>
    </lineage>
</organism>
<accession>A0AAU7DIF9</accession>
<evidence type="ECO:0000313" key="2">
    <source>
        <dbReference type="EMBL" id="XBH17112.1"/>
    </source>
</evidence>
<proteinExistence type="predicted"/>
<sequence>MTPSPAPIPENLTRPAPDPNVLQPAAEFVPQQRIPHWLVRTELYLRVLLRMYIGLAICYAPWSQLFWDQNPIFVQYPTLSIYAANGAVRGIISGLGLLNIWIAVQDAIRHRNE</sequence>
<name>A0AAU7DIF9_9BACT</name>
<dbReference type="EMBL" id="CP121196">
    <property type="protein sequence ID" value="XBH17112.1"/>
    <property type="molecule type" value="Genomic_DNA"/>
</dbReference>
<dbReference type="RefSeq" id="WP_348262342.1">
    <property type="nucleotide sequence ID" value="NZ_CP121196.1"/>
</dbReference>
<keyword evidence="1" id="KW-0812">Transmembrane</keyword>
<keyword evidence="1" id="KW-0472">Membrane</keyword>
<gene>
    <name evidence="2" type="ORF">P8935_21410</name>
</gene>
<keyword evidence="1" id="KW-1133">Transmembrane helix</keyword>
<feature type="transmembrane region" description="Helical" evidence="1">
    <location>
        <begin position="43"/>
        <end position="62"/>
    </location>
</feature>